<dbReference type="InterPro" id="IPR013656">
    <property type="entry name" value="PAS_4"/>
</dbReference>
<dbReference type="Gene3D" id="3.30.450.20">
    <property type="entry name" value="PAS domain"/>
    <property type="match status" value="3"/>
</dbReference>
<dbReference type="InterPro" id="IPR004358">
    <property type="entry name" value="Sig_transdc_His_kin-like_C"/>
</dbReference>
<gene>
    <name evidence="9" type="ORF">BDD43_0262</name>
</gene>
<dbReference type="InterPro" id="IPR036890">
    <property type="entry name" value="HATPase_C_sf"/>
</dbReference>
<dbReference type="InterPro" id="IPR001610">
    <property type="entry name" value="PAC"/>
</dbReference>
<dbReference type="PANTHER" id="PTHR43304:SF1">
    <property type="entry name" value="PAC DOMAIN-CONTAINING PROTEIN"/>
    <property type="match status" value="1"/>
</dbReference>
<evidence type="ECO:0000256" key="4">
    <source>
        <dbReference type="ARBA" id="ARBA00022679"/>
    </source>
</evidence>
<feature type="domain" description="PAS" evidence="7">
    <location>
        <begin position="261"/>
        <end position="307"/>
    </location>
</feature>
<dbReference type="PRINTS" id="PR00344">
    <property type="entry name" value="BCTRLSENSOR"/>
</dbReference>
<evidence type="ECO:0000259" key="7">
    <source>
        <dbReference type="PROSITE" id="PS50112"/>
    </source>
</evidence>
<dbReference type="Pfam" id="PF02518">
    <property type="entry name" value="HATPase_c"/>
    <property type="match status" value="1"/>
</dbReference>
<dbReference type="Pfam" id="PF08448">
    <property type="entry name" value="PAS_4"/>
    <property type="match status" value="1"/>
</dbReference>
<evidence type="ECO:0000256" key="2">
    <source>
        <dbReference type="ARBA" id="ARBA00012438"/>
    </source>
</evidence>
<evidence type="ECO:0000313" key="9">
    <source>
        <dbReference type="EMBL" id="RKR80166.1"/>
    </source>
</evidence>
<dbReference type="SMART" id="SM00091">
    <property type="entry name" value="PAS"/>
    <property type="match status" value="3"/>
</dbReference>
<evidence type="ECO:0000313" key="10">
    <source>
        <dbReference type="Proteomes" id="UP000268007"/>
    </source>
</evidence>
<dbReference type="CDD" id="cd00130">
    <property type="entry name" value="PAS"/>
    <property type="match status" value="2"/>
</dbReference>
<dbReference type="InterPro" id="IPR000700">
    <property type="entry name" value="PAS-assoc_C"/>
</dbReference>
<comment type="catalytic activity">
    <reaction evidence="1">
        <text>ATP + protein L-histidine = ADP + protein N-phospho-L-histidine.</text>
        <dbReference type="EC" id="2.7.13.3"/>
    </reaction>
</comment>
<dbReference type="InterPro" id="IPR035965">
    <property type="entry name" value="PAS-like_dom_sf"/>
</dbReference>
<reference evidence="9 10" key="1">
    <citation type="submission" date="2018-10" db="EMBL/GenBank/DDBJ databases">
        <title>Genomic Encyclopedia of Archaeal and Bacterial Type Strains, Phase II (KMG-II): from individual species to whole genera.</title>
        <authorList>
            <person name="Goeker M."/>
        </authorList>
    </citation>
    <scope>NUCLEOTIDE SEQUENCE [LARGE SCALE GENOMIC DNA]</scope>
    <source>
        <strain evidence="9 10">DSM 18602</strain>
    </source>
</reference>
<evidence type="ECO:0000256" key="3">
    <source>
        <dbReference type="ARBA" id="ARBA00022553"/>
    </source>
</evidence>
<keyword evidence="4" id="KW-0808">Transferase</keyword>
<comment type="caution">
    <text evidence="9">The sequence shown here is derived from an EMBL/GenBank/DDBJ whole genome shotgun (WGS) entry which is preliminary data.</text>
</comment>
<evidence type="ECO:0000259" key="6">
    <source>
        <dbReference type="PROSITE" id="PS50109"/>
    </source>
</evidence>
<dbReference type="GO" id="GO:0004673">
    <property type="term" value="F:protein histidine kinase activity"/>
    <property type="evidence" value="ECO:0007669"/>
    <property type="project" value="UniProtKB-EC"/>
</dbReference>
<protein>
    <recommendedName>
        <fullName evidence="2">histidine kinase</fullName>
        <ecNumber evidence="2">2.7.13.3</ecNumber>
    </recommendedName>
</protein>
<dbReference type="SUPFAM" id="SSF55785">
    <property type="entry name" value="PYP-like sensor domain (PAS domain)"/>
    <property type="match status" value="3"/>
</dbReference>
<dbReference type="InterPro" id="IPR000014">
    <property type="entry name" value="PAS"/>
</dbReference>
<dbReference type="InterPro" id="IPR005467">
    <property type="entry name" value="His_kinase_dom"/>
</dbReference>
<dbReference type="SMART" id="SM00387">
    <property type="entry name" value="HATPase_c"/>
    <property type="match status" value="1"/>
</dbReference>
<dbReference type="Pfam" id="PF08447">
    <property type="entry name" value="PAS_3"/>
    <property type="match status" value="1"/>
</dbReference>
<dbReference type="EC" id="2.7.13.3" evidence="2"/>
<keyword evidence="10" id="KW-1185">Reference proteome</keyword>
<dbReference type="OrthoDB" id="1522284at2"/>
<dbReference type="AlphaFoldDB" id="A0A495ITS1"/>
<dbReference type="Gene3D" id="3.30.565.10">
    <property type="entry name" value="Histidine kinase-like ATPase, C-terminal domain"/>
    <property type="match status" value="1"/>
</dbReference>
<proteinExistence type="predicted"/>
<dbReference type="InterPro" id="IPR003594">
    <property type="entry name" value="HATPase_dom"/>
</dbReference>
<dbReference type="PANTHER" id="PTHR43304">
    <property type="entry name" value="PHYTOCHROME-LIKE PROTEIN CPH1"/>
    <property type="match status" value="1"/>
</dbReference>
<dbReference type="RefSeq" id="WP_121195854.1">
    <property type="nucleotide sequence ID" value="NZ_RBKU01000001.1"/>
</dbReference>
<feature type="domain" description="PAC" evidence="8">
    <location>
        <begin position="350"/>
        <end position="402"/>
    </location>
</feature>
<dbReference type="NCBIfam" id="TIGR00229">
    <property type="entry name" value="sensory_box"/>
    <property type="match status" value="3"/>
</dbReference>
<dbReference type="SUPFAM" id="SSF55874">
    <property type="entry name" value="ATPase domain of HSP90 chaperone/DNA topoisomerase II/histidine kinase"/>
    <property type="match status" value="1"/>
</dbReference>
<accession>A0A495ITS1</accession>
<name>A0A495ITS1_9SPHI</name>
<dbReference type="PROSITE" id="PS50109">
    <property type="entry name" value="HIS_KIN"/>
    <property type="match status" value="1"/>
</dbReference>
<keyword evidence="5" id="KW-0418">Kinase</keyword>
<feature type="domain" description="PAS" evidence="7">
    <location>
        <begin position="134"/>
        <end position="204"/>
    </location>
</feature>
<sequence length="632" mass="70795">MNEKNAAVEPNLRGLLVADYVTIMLAYWDKNLVCRFANAGYYTCFGKTGEQMVNKMTLRQLLGPVYEQNLPYILGALAGENQSFERELKTPGGKNMVCFVNYFPDKVDGEVVGFFAHVSDVSEQKVVEEKLRVSEQAFRGAFEYAATGMALVDITGKWIKVNNCLTEMIGYTTDELLNLTFQDITHPDDLNKDLYLLDELLAGQREHYHMEKRYFHKNGHILWTILAVSLVKDRKGNPLYCISQITDISQRKAAEEKLQNVVSKLQAILEGSSQVSILSTNLDGIITSINKGSENLLGYTAQDLVGKFTPAVLHTAEEIEERSNELTLLFGKDIRGFDVFVEFVKQGRFETREWTYVRKDGTHFPVQLIVTGIKNQQGQITGYLGVGTDISKIKAVENEVKAVLDLTNDQNKRLLNFAHIVSHNLRSHSSNLKMLLDYIKTEDNEESRREIFGMLNDAASNLQETITHLNEVVAINTNLEESLKTLNLWSAVNGAIGSINALLSGANGICINNVDPDEEIKGFPAYIDSVLLNTLTNAIKYRSPARQLVIEVFAKRMGNFVVLSIQDNGLGIDLERNGDKIFGMYKTFHGNKDARGIGLFITKNQVEAMGGKMEVESQVDKGSTFKIFLNVH</sequence>
<evidence type="ECO:0000259" key="8">
    <source>
        <dbReference type="PROSITE" id="PS50113"/>
    </source>
</evidence>
<organism evidence="9 10">
    <name type="scientific">Mucilaginibacter gracilis</name>
    <dbReference type="NCBI Taxonomy" id="423350"/>
    <lineage>
        <taxon>Bacteria</taxon>
        <taxon>Pseudomonadati</taxon>
        <taxon>Bacteroidota</taxon>
        <taxon>Sphingobacteriia</taxon>
        <taxon>Sphingobacteriales</taxon>
        <taxon>Sphingobacteriaceae</taxon>
        <taxon>Mucilaginibacter</taxon>
    </lineage>
</organism>
<evidence type="ECO:0000256" key="5">
    <source>
        <dbReference type="ARBA" id="ARBA00022777"/>
    </source>
</evidence>
<dbReference type="InterPro" id="IPR052162">
    <property type="entry name" value="Sensor_kinase/Photoreceptor"/>
</dbReference>
<feature type="domain" description="PAC" evidence="8">
    <location>
        <begin position="208"/>
        <end position="260"/>
    </location>
</feature>
<dbReference type="Proteomes" id="UP000268007">
    <property type="component" value="Unassembled WGS sequence"/>
</dbReference>
<dbReference type="PROSITE" id="PS50112">
    <property type="entry name" value="PAS"/>
    <property type="match status" value="2"/>
</dbReference>
<keyword evidence="3" id="KW-0597">Phosphoprotein</keyword>
<feature type="domain" description="Histidine kinase" evidence="6">
    <location>
        <begin position="420"/>
        <end position="632"/>
    </location>
</feature>
<dbReference type="Pfam" id="PF13426">
    <property type="entry name" value="PAS_9"/>
    <property type="match status" value="1"/>
</dbReference>
<dbReference type="PROSITE" id="PS50113">
    <property type="entry name" value="PAC"/>
    <property type="match status" value="2"/>
</dbReference>
<evidence type="ECO:0000256" key="1">
    <source>
        <dbReference type="ARBA" id="ARBA00000085"/>
    </source>
</evidence>
<dbReference type="EMBL" id="RBKU01000001">
    <property type="protein sequence ID" value="RKR80166.1"/>
    <property type="molecule type" value="Genomic_DNA"/>
</dbReference>
<dbReference type="InterPro" id="IPR013655">
    <property type="entry name" value="PAS_fold_3"/>
</dbReference>
<dbReference type="SMART" id="SM00086">
    <property type="entry name" value="PAC"/>
    <property type="match status" value="3"/>
</dbReference>